<dbReference type="Proteomes" id="UP000824469">
    <property type="component" value="Unassembled WGS sequence"/>
</dbReference>
<dbReference type="EMBL" id="JAHRHJ020000001">
    <property type="protein sequence ID" value="KAH9328153.1"/>
    <property type="molecule type" value="Genomic_DNA"/>
</dbReference>
<comment type="caution">
    <text evidence="2">The sequence shown here is derived from an EMBL/GenBank/DDBJ whole genome shotgun (WGS) entry which is preliminary data.</text>
</comment>
<feature type="coiled-coil region" evidence="1">
    <location>
        <begin position="56"/>
        <end position="83"/>
    </location>
</feature>
<proteinExistence type="predicted"/>
<keyword evidence="1" id="KW-0175">Coiled coil</keyword>
<accession>A0AA38GTU3</accession>
<sequence>YDGVSYSESESKHEEVGDEVLFMTKDVMRPVSNGPILFSDSMHSKAKEGDGIETELMYVQTELKHVEKNNKKLKAQIKEYEAE</sequence>
<organism evidence="2 3">
    <name type="scientific">Taxus chinensis</name>
    <name type="common">Chinese yew</name>
    <name type="synonym">Taxus wallichiana var. chinensis</name>
    <dbReference type="NCBI Taxonomy" id="29808"/>
    <lineage>
        <taxon>Eukaryota</taxon>
        <taxon>Viridiplantae</taxon>
        <taxon>Streptophyta</taxon>
        <taxon>Embryophyta</taxon>
        <taxon>Tracheophyta</taxon>
        <taxon>Spermatophyta</taxon>
        <taxon>Pinopsida</taxon>
        <taxon>Pinidae</taxon>
        <taxon>Conifers II</taxon>
        <taxon>Cupressales</taxon>
        <taxon>Taxaceae</taxon>
        <taxon>Taxus</taxon>
    </lineage>
</organism>
<evidence type="ECO:0000313" key="3">
    <source>
        <dbReference type="Proteomes" id="UP000824469"/>
    </source>
</evidence>
<evidence type="ECO:0000313" key="2">
    <source>
        <dbReference type="EMBL" id="KAH9328153.1"/>
    </source>
</evidence>
<keyword evidence="3" id="KW-1185">Reference proteome</keyword>
<protein>
    <submittedName>
        <fullName evidence="2">Uncharacterized protein</fullName>
    </submittedName>
</protein>
<feature type="non-terminal residue" evidence="2">
    <location>
        <position position="83"/>
    </location>
</feature>
<gene>
    <name evidence="2" type="ORF">KI387_000261</name>
</gene>
<evidence type="ECO:0000256" key="1">
    <source>
        <dbReference type="SAM" id="Coils"/>
    </source>
</evidence>
<feature type="non-terminal residue" evidence="2">
    <location>
        <position position="1"/>
    </location>
</feature>
<reference evidence="2 3" key="1">
    <citation type="journal article" date="2021" name="Nat. Plants">
        <title>The Taxus genome provides insights into paclitaxel biosynthesis.</title>
        <authorList>
            <person name="Xiong X."/>
            <person name="Gou J."/>
            <person name="Liao Q."/>
            <person name="Li Y."/>
            <person name="Zhou Q."/>
            <person name="Bi G."/>
            <person name="Li C."/>
            <person name="Du R."/>
            <person name="Wang X."/>
            <person name="Sun T."/>
            <person name="Guo L."/>
            <person name="Liang H."/>
            <person name="Lu P."/>
            <person name="Wu Y."/>
            <person name="Zhang Z."/>
            <person name="Ro D.K."/>
            <person name="Shang Y."/>
            <person name="Huang S."/>
            <person name="Yan J."/>
        </authorList>
    </citation>
    <scope>NUCLEOTIDE SEQUENCE [LARGE SCALE GENOMIC DNA]</scope>
    <source>
        <strain evidence="2">Ta-2019</strain>
    </source>
</reference>
<dbReference type="AlphaFoldDB" id="A0AA38GTU3"/>
<name>A0AA38GTU3_TAXCH</name>